<feature type="transmembrane region" description="Helical" evidence="1">
    <location>
        <begin position="98"/>
        <end position="118"/>
    </location>
</feature>
<gene>
    <name evidence="3" type="ORF">HYPSUDRAFT_202365</name>
</gene>
<protein>
    <recommendedName>
        <fullName evidence="2">DUF6534 domain-containing protein</fullName>
    </recommendedName>
</protein>
<feature type="transmembrane region" description="Helical" evidence="1">
    <location>
        <begin position="16"/>
        <end position="37"/>
    </location>
</feature>
<proteinExistence type="predicted"/>
<dbReference type="STRING" id="945553.A0A0D2PQE6"/>
<feature type="transmembrane region" description="Helical" evidence="1">
    <location>
        <begin position="171"/>
        <end position="191"/>
    </location>
</feature>
<feature type="transmembrane region" description="Helical" evidence="1">
    <location>
        <begin position="57"/>
        <end position="78"/>
    </location>
</feature>
<accession>A0A0D2PQE6</accession>
<evidence type="ECO:0000313" key="4">
    <source>
        <dbReference type="Proteomes" id="UP000054270"/>
    </source>
</evidence>
<keyword evidence="1" id="KW-0472">Membrane</keyword>
<dbReference type="PANTHER" id="PTHR40465:SF1">
    <property type="entry name" value="DUF6534 DOMAIN-CONTAINING PROTEIN"/>
    <property type="match status" value="1"/>
</dbReference>
<feature type="domain" description="DUF6534" evidence="2">
    <location>
        <begin position="176"/>
        <end position="269"/>
    </location>
</feature>
<dbReference type="InterPro" id="IPR045339">
    <property type="entry name" value="DUF6534"/>
</dbReference>
<dbReference type="Proteomes" id="UP000054270">
    <property type="component" value="Unassembled WGS sequence"/>
</dbReference>
<keyword evidence="1" id="KW-0812">Transmembrane</keyword>
<sequence length="331" mass="36201">MSTIPATPPFTLPPNVAAIVGPQLLGGVLSWGLYGIFSTQVYMYSQTFSNDARMIKVLVFAVFVALTVQMIMLMDNLWRVYAAGFGDLASFDLVDTTWFSVIVIEGIVAFAVQSFYAWRISIISGKKLPTVLIMLAALVSIVAAMISAGHSELARLDSRLDVRSMVFETNVWQASSATCDVIIAVCMIYYLKKRVPDKEELGASTAIHNVVNKIIRITIETGTFTAVVNIVTLALNIISSKDEKFYFQCALATLTGTYATAFMAVLNSRIKFKVSWQSTTWKDTEAGRLPSVGNIMCEDSSSSVIGNPREVKLKARNGGIEFAPVVSEIQD</sequence>
<evidence type="ECO:0000313" key="3">
    <source>
        <dbReference type="EMBL" id="KJA22100.1"/>
    </source>
</evidence>
<keyword evidence="1" id="KW-1133">Transmembrane helix</keyword>
<feature type="transmembrane region" description="Helical" evidence="1">
    <location>
        <begin position="130"/>
        <end position="151"/>
    </location>
</feature>
<dbReference type="Pfam" id="PF20152">
    <property type="entry name" value="DUF6534"/>
    <property type="match status" value="1"/>
</dbReference>
<reference evidence="4" key="1">
    <citation type="submission" date="2014-04" db="EMBL/GenBank/DDBJ databases">
        <title>Evolutionary Origins and Diversification of the Mycorrhizal Mutualists.</title>
        <authorList>
            <consortium name="DOE Joint Genome Institute"/>
            <consortium name="Mycorrhizal Genomics Consortium"/>
            <person name="Kohler A."/>
            <person name="Kuo A."/>
            <person name="Nagy L.G."/>
            <person name="Floudas D."/>
            <person name="Copeland A."/>
            <person name="Barry K.W."/>
            <person name="Cichocki N."/>
            <person name="Veneault-Fourrey C."/>
            <person name="LaButti K."/>
            <person name="Lindquist E.A."/>
            <person name="Lipzen A."/>
            <person name="Lundell T."/>
            <person name="Morin E."/>
            <person name="Murat C."/>
            <person name="Riley R."/>
            <person name="Ohm R."/>
            <person name="Sun H."/>
            <person name="Tunlid A."/>
            <person name="Henrissat B."/>
            <person name="Grigoriev I.V."/>
            <person name="Hibbett D.S."/>
            <person name="Martin F."/>
        </authorList>
    </citation>
    <scope>NUCLEOTIDE SEQUENCE [LARGE SCALE GENOMIC DNA]</scope>
    <source>
        <strain evidence="4">FD-334 SS-4</strain>
    </source>
</reference>
<evidence type="ECO:0000259" key="2">
    <source>
        <dbReference type="Pfam" id="PF20152"/>
    </source>
</evidence>
<feature type="transmembrane region" description="Helical" evidence="1">
    <location>
        <begin position="217"/>
        <end position="239"/>
    </location>
</feature>
<dbReference type="OMA" id="IMCEDSS"/>
<keyword evidence="4" id="KW-1185">Reference proteome</keyword>
<dbReference type="AlphaFoldDB" id="A0A0D2PQE6"/>
<feature type="transmembrane region" description="Helical" evidence="1">
    <location>
        <begin position="245"/>
        <end position="266"/>
    </location>
</feature>
<evidence type="ECO:0000256" key="1">
    <source>
        <dbReference type="SAM" id="Phobius"/>
    </source>
</evidence>
<organism evidence="3 4">
    <name type="scientific">Hypholoma sublateritium (strain FD-334 SS-4)</name>
    <dbReference type="NCBI Taxonomy" id="945553"/>
    <lineage>
        <taxon>Eukaryota</taxon>
        <taxon>Fungi</taxon>
        <taxon>Dikarya</taxon>
        <taxon>Basidiomycota</taxon>
        <taxon>Agaricomycotina</taxon>
        <taxon>Agaricomycetes</taxon>
        <taxon>Agaricomycetidae</taxon>
        <taxon>Agaricales</taxon>
        <taxon>Agaricineae</taxon>
        <taxon>Strophariaceae</taxon>
        <taxon>Hypholoma</taxon>
    </lineage>
</organism>
<dbReference type="OrthoDB" id="2536347at2759"/>
<name>A0A0D2PQE6_HYPSF</name>
<dbReference type="EMBL" id="KN817552">
    <property type="protein sequence ID" value="KJA22100.1"/>
    <property type="molecule type" value="Genomic_DNA"/>
</dbReference>
<dbReference type="PANTHER" id="PTHR40465">
    <property type="entry name" value="CHROMOSOME 1, WHOLE GENOME SHOTGUN SEQUENCE"/>
    <property type="match status" value="1"/>
</dbReference>